<keyword evidence="4" id="KW-1185">Reference proteome</keyword>
<dbReference type="Gene3D" id="3.40.720.10">
    <property type="entry name" value="Alkaline Phosphatase, subunit A"/>
    <property type="match status" value="1"/>
</dbReference>
<keyword evidence="1" id="KW-0472">Membrane</keyword>
<feature type="transmembrane region" description="Helical" evidence="1">
    <location>
        <begin position="60"/>
        <end position="81"/>
    </location>
</feature>
<dbReference type="Proteomes" id="UP000199093">
    <property type="component" value="Unassembled WGS sequence"/>
</dbReference>
<dbReference type="InterPro" id="IPR000917">
    <property type="entry name" value="Sulfatase_N"/>
</dbReference>
<sequence length="530" mass="56566">MMLALRLALAALVLHLVLVLPSHPGALTPGALLLLPLELPLLLALLVAGRGARWLRGLIVAVLMLSVALRLADLAMVTAFARPFNPVGDLPLAAAALNLAQGSLGMPMTVLAVLAALGALIVLAVLLWRATGVWGRLRPRPRLLPVALTAALALLVVAQTGAAMGRWRLPADPPGTAFATRHLTERLVLVDRTLQDLREFRAAAARDPFAGAPDLLQALDRDLLVVFIESYGRASLDGPLYADTTRATLQGAQTRLADLGLAMASGWLASPTQGGQSWLAHATFANGLWVNDQSRYAAVLASGRQTLFHHAGRSGFPTAAVMPQITLDWPESAVMGFDTILAAQDLGYRGAPFNWVTMPDQYTLSAMDRLLLDPSRDRPAVVQVALVSSHAPWVPVPDPLPWEEVGDGSLFTPMALAGDPPEVVWRDHDRVREQYRKAVAYSLRTVLDYAARHAGDAPLMIVLGDHQAAGFVAQDSRPDVPVHVIGPPDLVARLAAQGLTQGLIPAADAPVRPMDQMRDLILSSLTDPAP</sequence>
<keyword evidence="1" id="KW-0812">Transmembrane</keyword>
<name>A0A1G8PHF2_9RHOB</name>
<dbReference type="SUPFAM" id="SSF53649">
    <property type="entry name" value="Alkaline phosphatase-like"/>
    <property type="match status" value="1"/>
</dbReference>
<feature type="domain" description="Sulfatase N-terminal" evidence="2">
    <location>
        <begin position="224"/>
        <end position="468"/>
    </location>
</feature>
<keyword evidence="1" id="KW-1133">Transmembrane helix</keyword>
<feature type="transmembrane region" description="Helical" evidence="1">
    <location>
        <begin position="29"/>
        <end position="48"/>
    </location>
</feature>
<dbReference type="Pfam" id="PF00884">
    <property type="entry name" value="Sulfatase"/>
    <property type="match status" value="1"/>
</dbReference>
<organism evidence="3 4">
    <name type="scientific">Salipiger marinus</name>
    <dbReference type="NCBI Taxonomy" id="555512"/>
    <lineage>
        <taxon>Bacteria</taxon>
        <taxon>Pseudomonadati</taxon>
        <taxon>Pseudomonadota</taxon>
        <taxon>Alphaproteobacteria</taxon>
        <taxon>Rhodobacterales</taxon>
        <taxon>Roseobacteraceae</taxon>
        <taxon>Salipiger</taxon>
    </lineage>
</organism>
<evidence type="ECO:0000256" key="1">
    <source>
        <dbReference type="SAM" id="Phobius"/>
    </source>
</evidence>
<dbReference type="InterPro" id="IPR017850">
    <property type="entry name" value="Alkaline_phosphatase_core_sf"/>
</dbReference>
<feature type="transmembrane region" description="Helical" evidence="1">
    <location>
        <begin position="108"/>
        <end position="131"/>
    </location>
</feature>
<proteinExistence type="predicted"/>
<dbReference type="AlphaFoldDB" id="A0A1G8PHF2"/>
<evidence type="ECO:0000313" key="4">
    <source>
        <dbReference type="Proteomes" id="UP000199093"/>
    </source>
</evidence>
<protein>
    <recommendedName>
        <fullName evidence="2">Sulfatase N-terminal domain-containing protein</fullName>
    </recommendedName>
</protein>
<evidence type="ECO:0000259" key="2">
    <source>
        <dbReference type="Pfam" id="PF00884"/>
    </source>
</evidence>
<evidence type="ECO:0000313" key="3">
    <source>
        <dbReference type="EMBL" id="SDI91931.1"/>
    </source>
</evidence>
<feature type="transmembrane region" description="Helical" evidence="1">
    <location>
        <begin position="143"/>
        <end position="164"/>
    </location>
</feature>
<dbReference type="STRING" id="555512.SAMN04487993_1012143"/>
<reference evidence="3 4" key="1">
    <citation type="submission" date="2016-10" db="EMBL/GenBank/DDBJ databases">
        <authorList>
            <person name="de Groot N.N."/>
        </authorList>
    </citation>
    <scope>NUCLEOTIDE SEQUENCE [LARGE SCALE GENOMIC DNA]</scope>
    <source>
        <strain evidence="3 4">DSM 26424</strain>
    </source>
</reference>
<dbReference type="EMBL" id="FNEJ01000012">
    <property type="protein sequence ID" value="SDI91931.1"/>
    <property type="molecule type" value="Genomic_DNA"/>
</dbReference>
<accession>A0A1G8PHF2</accession>
<gene>
    <name evidence="3" type="ORF">SAMN04487993_1012143</name>
</gene>